<dbReference type="RefSeq" id="WP_255930547.1">
    <property type="nucleotide sequence ID" value="NZ_JANFQP010000003.1"/>
</dbReference>
<organism evidence="3 4">
    <name type="scientific">Kaistella montana</name>
    <dbReference type="NCBI Taxonomy" id="1849733"/>
    <lineage>
        <taxon>Bacteria</taxon>
        <taxon>Pseudomonadati</taxon>
        <taxon>Bacteroidota</taxon>
        <taxon>Flavobacteriia</taxon>
        <taxon>Flavobacteriales</taxon>
        <taxon>Weeksellaceae</taxon>
        <taxon>Chryseobacterium group</taxon>
        <taxon>Kaistella</taxon>
    </lineage>
</organism>
<dbReference type="InterPro" id="IPR035905">
    <property type="entry name" value="Barstar-like_sf"/>
</dbReference>
<feature type="domain" description="Barstar (barnase inhibitor)" evidence="2">
    <location>
        <begin position="1"/>
        <end position="71"/>
    </location>
</feature>
<dbReference type="Proteomes" id="UP001597394">
    <property type="component" value="Unassembled WGS sequence"/>
</dbReference>
<name>A0ABW5KCR4_9FLAO</name>
<reference evidence="4" key="1">
    <citation type="journal article" date="2019" name="Int. J. Syst. Evol. Microbiol.">
        <title>The Global Catalogue of Microorganisms (GCM) 10K type strain sequencing project: providing services to taxonomists for standard genome sequencing and annotation.</title>
        <authorList>
            <consortium name="The Broad Institute Genomics Platform"/>
            <consortium name="The Broad Institute Genome Sequencing Center for Infectious Disease"/>
            <person name="Wu L."/>
            <person name="Ma J."/>
        </authorList>
    </citation>
    <scope>NUCLEOTIDE SEQUENCE [LARGE SCALE GENOMIC DNA]</scope>
    <source>
        <strain evidence="4">KCTC 52204</strain>
    </source>
</reference>
<protein>
    <submittedName>
        <fullName evidence="3">Ribonuclease inhibitor</fullName>
    </submittedName>
</protein>
<accession>A0ABW5KCR4</accession>
<proteinExistence type="inferred from homology"/>
<gene>
    <name evidence="3" type="ORF">ACFSO8_10485</name>
</gene>
<keyword evidence="4" id="KW-1185">Reference proteome</keyword>
<dbReference type="Gene3D" id="3.30.370.10">
    <property type="entry name" value="Barstar-like"/>
    <property type="match status" value="1"/>
</dbReference>
<evidence type="ECO:0000313" key="3">
    <source>
        <dbReference type="EMBL" id="MFD2545883.1"/>
    </source>
</evidence>
<comment type="caution">
    <text evidence="3">The sequence shown here is derived from an EMBL/GenBank/DDBJ whole genome shotgun (WGS) entry which is preliminary data.</text>
</comment>
<sequence length="129" mass="14915">MKKIIIEGKNITDIETFYKEINRVFMQNESWKIAQSLDAFNDLLYGGFGETNGKENIQLVWKNSEENKKSLGLQPTLAFYQNKLKSPEIFNTNFIINKIDELEKGTGLTFFDIVIEIIADHPNIILLKE</sequence>
<dbReference type="Pfam" id="PF01337">
    <property type="entry name" value="Barstar"/>
    <property type="match status" value="1"/>
</dbReference>
<dbReference type="SUPFAM" id="SSF52038">
    <property type="entry name" value="Barstar-related"/>
    <property type="match status" value="1"/>
</dbReference>
<dbReference type="EMBL" id="JBHULG010000007">
    <property type="protein sequence ID" value="MFD2545883.1"/>
    <property type="molecule type" value="Genomic_DNA"/>
</dbReference>
<evidence type="ECO:0000313" key="4">
    <source>
        <dbReference type="Proteomes" id="UP001597394"/>
    </source>
</evidence>
<evidence type="ECO:0000259" key="2">
    <source>
        <dbReference type="Pfam" id="PF01337"/>
    </source>
</evidence>
<dbReference type="InterPro" id="IPR000468">
    <property type="entry name" value="Barstar"/>
</dbReference>
<evidence type="ECO:0000256" key="1">
    <source>
        <dbReference type="ARBA" id="ARBA00006845"/>
    </source>
</evidence>
<comment type="similarity">
    <text evidence="1">Belongs to the barstar family.</text>
</comment>